<dbReference type="Gene3D" id="3.20.20.140">
    <property type="entry name" value="Metal-dependent hydrolases"/>
    <property type="match status" value="2"/>
</dbReference>
<evidence type="ECO:0000259" key="12">
    <source>
        <dbReference type="SMART" id="SM00479"/>
    </source>
</evidence>
<evidence type="ECO:0000313" key="14">
    <source>
        <dbReference type="EMBL" id="HIQ82812.1"/>
    </source>
</evidence>
<accession>A0A9D0ZLM4</accession>
<dbReference type="SMART" id="SM00479">
    <property type="entry name" value="EXOIII"/>
    <property type="match status" value="1"/>
</dbReference>
<dbReference type="Gene3D" id="1.10.150.700">
    <property type="entry name" value="PolC, middle finger domain"/>
    <property type="match status" value="1"/>
</dbReference>
<dbReference type="CDD" id="cd04484">
    <property type="entry name" value="polC_OBF"/>
    <property type="match status" value="1"/>
</dbReference>
<dbReference type="PANTHER" id="PTHR32294:SF5">
    <property type="entry name" value="DNA POLYMERASE III POLC-TYPE"/>
    <property type="match status" value="1"/>
</dbReference>
<dbReference type="NCBIfam" id="TIGR00573">
    <property type="entry name" value="dnaq"/>
    <property type="match status" value="1"/>
</dbReference>
<dbReference type="InterPro" id="IPR013520">
    <property type="entry name" value="Ribonucl_H"/>
</dbReference>
<dbReference type="Pfam" id="PF00929">
    <property type="entry name" value="RNase_T"/>
    <property type="match status" value="1"/>
</dbReference>
<dbReference type="InterPro" id="IPR040982">
    <property type="entry name" value="DNA_pol3_finger"/>
</dbReference>
<keyword evidence="2 11" id="KW-0963">Cytoplasm</keyword>
<comment type="similarity">
    <text evidence="11">Belongs to the DNA polymerase type-C family. PolC subfamily.</text>
</comment>
<dbReference type="CDD" id="cd06127">
    <property type="entry name" value="DEDDh"/>
    <property type="match status" value="1"/>
</dbReference>
<evidence type="ECO:0000256" key="6">
    <source>
        <dbReference type="ARBA" id="ARBA00022722"/>
    </source>
</evidence>
<dbReference type="Pfam" id="PF17657">
    <property type="entry name" value="DNA_pol3_finger"/>
    <property type="match status" value="1"/>
</dbReference>
<dbReference type="InterPro" id="IPR029460">
    <property type="entry name" value="DNAPol_HHH"/>
</dbReference>
<dbReference type="GO" id="GO:0005737">
    <property type="term" value="C:cytoplasm"/>
    <property type="evidence" value="ECO:0007669"/>
    <property type="project" value="UniProtKB-SubCell"/>
</dbReference>
<feature type="domain" description="Polymerase/histidinol phosphatase N-terminal" evidence="13">
    <location>
        <begin position="332"/>
        <end position="399"/>
    </location>
</feature>
<dbReference type="EC" id="2.7.7.7" evidence="11"/>
<evidence type="ECO:0000256" key="8">
    <source>
        <dbReference type="ARBA" id="ARBA00022839"/>
    </source>
</evidence>
<keyword evidence="9 11" id="KW-0239">DNA-directed DNA polymerase</keyword>
<comment type="function">
    <text evidence="1 11">Required for replicative DNA synthesis. This DNA polymerase also exhibits 3' to 5' exonuclease activity.</text>
</comment>
<reference evidence="14" key="1">
    <citation type="submission" date="2020-10" db="EMBL/GenBank/DDBJ databases">
        <authorList>
            <person name="Gilroy R."/>
        </authorList>
    </citation>
    <scope>NUCLEOTIDE SEQUENCE</scope>
    <source>
        <strain evidence="14">ChiSjej6B24-2974</strain>
    </source>
</reference>
<evidence type="ECO:0000259" key="13">
    <source>
        <dbReference type="SMART" id="SM00481"/>
    </source>
</evidence>
<comment type="caution">
    <text evidence="14">The sequence shown here is derived from an EMBL/GenBank/DDBJ whole genome shotgun (WGS) entry which is preliminary data.</text>
</comment>
<dbReference type="InterPro" id="IPR006308">
    <property type="entry name" value="Pol_III_a_PolC-type_gram_pos"/>
</dbReference>
<proteinExistence type="inferred from homology"/>
<dbReference type="FunFam" id="3.30.420.10:FF:000045">
    <property type="entry name" value="3'-5' exonuclease DinG"/>
    <property type="match status" value="1"/>
</dbReference>
<evidence type="ECO:0000256" key="11">
    <source>
        <dbReference type="HAMAP-Rule" id="MF_00356"/>
    </source>
</evidence>
<dbReference type="NCBIfam" id="NF001688">
    <property type="entry name" value="PRK00448.1"/>
    <property type="match status" value="1"/>
</dbReference>
<dbReference type="InterPro" id="IPR011708">
    <property type="entry name" value="DNA_pol3_alpha_NTPase_dom"/>
</dbReference>
<evidence type="ECO:0000256" key="9">
    <source>
        <dbReference type="ARBA" id="ARBA00022932"/>
    </source>
</evidence>
<dbReference type="SMART" id="SM00481">
    <property type="entry name" value="POLIIIAc"/>
    <property type="match status" value="1"/>
</dbReference>
<dbReference type="GO" id="GO:0006261">
    <property type="term" value="P:DNA-templated DNA replication"/>
    <property type="evidence" value="ECO:0007669"/>
    <property type="project" value="UniProtKB-UniRule"/>
</dbReference>
<keyword evidence="6 11" id="KW-0540">Nuclease</keyword>
<keyword evidence="8 11" id="KW-0269">Exonuclease</keyword>
<evidence type="ECO:0000313" key="15">
    <source>
        <dbReference type="Proteomes" id="UP000824260"/>
    </source>
</evidence>
<dbReference type="InterPro" id="IPR044923">
    <property type="entry name" value="PolC_middle_finger_sf"/>
</dbReference>
<keyword evidence="7 11" id="KW-0378">Hydrolase</keyword>
<dbReference type="PANTHER" id="PTHR32294">
    <property type="entry name" value="DNA POLYMERASE III SUBUNIT ALPHA"/>
    <property type="match status" value="1"/>
</dbReference>
<name>A0A9D0ZLM4_9FIRM</name>
<keyword evidence="4 11" id="KW-0548">Nucleotidyltransferase</keyword>
<evidence type="ECO:0000256" key="3">
    <source>
        <dbReference type="ARBA" id="ARBA00022679"/>
    </source>
</evidence>
<dbReference type="InterPro" id="IPR004805">
    <property type="entry name" value="DnaE2/DnaE/PolC"/>
</dbReference>
<evidence type="ECO:0000256" key="2">
    <source>
        <dbReference type="ARBA" id="ARBA00022490"/>
    </source>
</evidence>
<dbReference type="EMBL" id="DVFZ01000068">
    <property type="protein sequence ID" value="HIQ82812.1"/>
    <property type="molecule type" value="Genomic_DNA"/>
</dbReference>
<dbReference type="GO" id="GO:0008408">
    <property type="term" value="F:3'-5' exonuclease activity"/>
    <property type="evidence" value="ECO:0007669"/>
    <property type="project" value="UniProtKB-UniRule"/>
</dbReference>
<dbReference type="Gene3D" id="1.10.150.870">
    <property type="match status" value="1"/>
</dbReference>
<dbReference type="InterPro" id="IPR006054">
    <property type="entry name" value="DnaQ"/>
</dbReference>
<dbReference type="Gene3D" id="2.40.50.140">
    <property type="entry name" value="Nucleic acid-binding proteins"/>
    <property type="match status" value="1"/>
</dbReference>
<keyword evidence="3 11" id="KW-0808">Transferase</keyword>
<dbReference type="Gene3D" id="3.30.1900.20">
    <property type="match status" value="2"/>
</dbReference>
<dbReference type="Pfam" id="PF07733">
    <property type="entry name" value="DNA_pol3_alpha"/>
    <property type="match status" value="2"/>
</dbReference>
<dbReference type="GO" id="GO:0003887">
    <property type="term" value="F:DNA-directed DNA polymerase activity"/>
    <property type="evidence" value="ECO:0007669"/>
    <property type="project" value="UniProtKB-UniRule"/>
</dbReference>
<evidence type="ECO:0000256" key="7">
    <source>
        <dbReference type="ARBA" id="ARBA00022801"/>
    </source>
</evidence>
<dbReference type="InterPro" id="IPR003141">
    <property type="entry name" value="Pol/His_phosphatase_N"/>
</dbReference>
<dbReference type="Pfam" id="PF02811">
    <property type="entry name" value="PHP"/>
    <property type="match status" value="1"/>
</dbReference>
<dbReference type="SUPFAM" id="SSF53098">
    <property type="entry name" value="Ribonuclease H-like"/>
    <property type="match status" value="1"/>
</dbReference>
<protein>
    <recommendedName>
        <fullName evidence="11">DNA polymerase III PolC-type</fullName>
        <shortName evidence="11">PolIII</shortName>
        <ecNumber evidence="11">2.7.7.7</ecNumber>
    </recommendedName>
</protein>
<dbReference type="Pfam" id="PF14579">
    <property type="entry name" value="HHH_6"/>
    <property type="match status" value="1"/>
</dbReference>
<dbReference type="InterPro" id="IPR012340">
    <property type="entry name" value="NA-bd_OB-fold"/>
</dbReference>
<evidence type="ECO:0000256" key="4">
    <source>
        <dbReference type="ARBA" id="ARBA00022695"/>
    </source>
</evidence>
<dbReference type="InterPro" id="IPR012337">
    <property type="entry name" value="RNaseH-like_sf"/>
</dbReference>
<gene>
    <name evidence="11" type="primary">polC</name>
    <name evidence="14" type="ORF">IAA52_06885</name>
</gene>
<evidence type="ECO:0000256" key="1">
    <source>
        <dbReference type="ARBA" id="ARBA00003452"/>
    </source>
</evidence>
<organism evidence="14 15">
    <name type="scientific">Candidatus Pullichristensenella stercorigallinarum</name>
    <dbReference type="NCBI Taxonomy" id="2840909"/>
    <lineage>
        <taxon>Bacteria</taxon>
        <taxon>Bacillati</taxon>
        <taxon>Bacillota</taxon>
        <taxon>Clostridia</taxon>
        <taxon>Candidatus Pullichristensenella</taxon>
    </lineage>
</organism>
<dbReference type="InterPro" id="IPR004013">
    <property type="entry name" value="PHP_dom"/>
</dbReference>
<reference evidence="14" key="2">
    <citation type="journal article" date="2021" name="PeerJ">
        <title>Extensive microbial diversity within the chicken gut microbiome revealed by metagenomics and culture.</title>
        <authorList>
            <person name="Gilroy R."/>
            <person name="Ravi A."/>
            <person name="Getino M."/>
            <person name="Pursley I."/>
            <person name="Horton D.L."/>
            <person name="Alikhan N.F."/>
            <person name="Baker D."/>
            <person name="Gharbi K."/>
            <person name="Hall N."/>
            <person name="Watson M."/>
            <person name="Adriaenssens E.M."/>
            <person name="Foster-Nyarko E."/>
            <person name="Jarju S."/>
            <person name="Secka A."/>
            <person name="Antonio M."/>
            <person name="Oren A."/>
            <person name="Chaudhuri R.R."/>
            <person name="La Ragione R."/>
            <person name="Hildebrand F."/>
            <person name="Pallen M.J."/>
        </authorList>
    </citation>
    <scope>NUCLEOTIDE SEQUENCE</scope>
    <source>
        <strain evidence="14">ChiSjej6B24-2974</strain>
    </source>
</reference>
<dbReference type="Gene3D" id="6.10.140.1510">
    <property type="match status" value="1"/>
</dbReference>
<dbReference type="Proteomes" id="UP000824260">
    <property type="component" value="Unassembled WGS sequence"/>
</dbReference>
<dbReference type="HAMAP" id="MF_00356">
    <property type="entry name" value="DNApol_PolC"/>
    <property type="match status" value="1"/>
</dbReference>
<keyword evidence="5 11" id="KW-0235">DNA replication</keyword>
<feature type="domain" description="Exonuclease" evidence="12">
    <location>
        <begin position="417"/>
        <end position="582"/>
    </location>
</feature>
<dbReference type="NCBIfam" id="TIGR01405">
    <property type="entry name" value="polC_Gram_pos"/>
    <property type="match status" value="1"/>
</dbReference>
<comment type="subcellular location">
    <subcellularLocation>
        <location evidence="11">Cytoplasm</location>
    </subcellularLocation>
</comment>
<evidence type="ECO:0000256" key="5">
    <source>
        <dbReference type="ARBA" id="ARBA00022705"/>
    </source>
</evidence>
<sequence>MSELWRELIERQSPELAGALALRRVSISKKTGEMCVQLCADRLFTRAEYKSVHQAFAAAFPAVGVGLKISYPALKERAEADISSIAPLLIELVRHESPGSVPFLLNGDTDFSLKDGVFTIHATGEEGVAYMRARGVDRLFSELLHDLFSIDAKTVIEVAGSEQKRLERIRAQRLAEEARLAEETARGVHEEGGTKKKAVPQDAVYGRPIHDAPVPMNEVTEDIGRATVMGEAAALEMRDTKNGQSKIVTFSMTDYKGSVNCKLFLGGRRQQEDGSVEEQAEKLRAALKDGLWVKVRGSYRYDDFKREMVLMVSDIMSVPKPVREDNAPRKRVELHLHTQMSTMDACASAKALISQAAAWGHPAIAITDHGVVQAFPEAFGAARGKDIKFIPGCEGYLIEDAPEIVSGGDGRLLEETAFVVLDFETTGLNSNLDEIIEIGAVRLEGGKEVAEFSQLVNPGRAIPEKVVELTGISSAMLAGQPSLAEVFPSFEKFLEGAVLVAHNASFDMAFLRRAFQRFGKEMDHPILDTLALARNAYKELRNHKLGTVCKHLDISLKNAHRAVHDARATGQVLVKTLERLGVARLNDINNAFQTDAGAHAYHIILLAKNQTGMTNLYRLVSEGHLNYFHRTPRMPRKLIEKYREGLIIGSACESGELFRAVLAGKDAKTLERIARFYDYLEIQPIGNNAFLVREGAVKDDEGLRDLNRKIVALGDRLGIPVVATGDVHFMNPEDAIYRSILMATKGFEDADIQPPLYFRTTEEMLEEFAYLGRETAERVVIDEPNRIAEQIGDVRLFIPHPEGKETFQPFWPEAEHDLRRITLERAQQIYGDPLPEIVQKRIDKELGAIIGYGFSTLYMIAVKLVAKSLSDGYIVGSRGSVGSSLVAYLSGITEVNSLPPHYVCPQCKFSDFDVQQLGKTGLDLPARDCPKCGARMDKDGFNIPFEVFLGFKGNKVPDIDLNFSGVYQPVAHNYIKELFGAENVFRAGTIGTIAEKTAYGYVLKYMEERDLHFSNAEKERLARGITGVKRTTGQHPAGMVVLPKDYEIYQFTAIQHPADDMTSETVTTHFDFGSMHDVLVKLDVLGHDDPTMLRRLQDLTGIAPREVPLNDPEVFKNILSLFSSPEALGLTAEELGVPTGTLGIPEFGTRFVRGMLVETRPSTMEELIRISGLSHGTDVWVGNTQDLVHAGVPLSECICTRDDIMNALIDFGVDSEIAFKTMESVRKGKGLQPFMEEAIQAVDAPDWYIGSCKKIKYMFPKAHAVAYVTMGLRIAYFKIYYPAAYYACYLMRNADAFDGSRMITGNVDVLRSMIEEINGLERAERERKDDEVSILEILIEMNLRGVHLRPVDIYRSAVTDFLLEEDGTILPPLTSLPGVGQQAAEAFAAAREGGPFISQDDMLRRRAPKTVVEALRAAGCLQGIPETSQVSLFEFGI</sequence>
<dbReference type="GO" id="GO:0003677">
    <property type="term" value="F:DNA binding"/>
    <property type="evidence" value="ECO:0007669"/>
    <property type="project" value="UniProtKB-UniRule"/>
</dbReference>
<dbReference type="CDD" id="cd07435">
    <property type="entry name" value="PHP_PolIIIA_POLC"/>
    <property type="match status" value="1"/>
</dbReference>
<evidence type="ECO:0000256" key="10">
    <source>
        <dbReference type="ARBA" id="ARBA00049244"/>
    </source>
</evidence>
<comment type="catalytic activity">
    <reaction evidence="10 11">
        <text>DNA(n) + a 2'-deoxyribonucleoside 5'-triphosphate = DNA(n+1) + diphosphate</text>
        <dbReference type="Rhea" id="RHEA:22508"/>
        <dbReference type="Rhea" id="RHEA-COMP:17339"/>
        <dbReference type="Rhea" id="RHEA-COMP:17340"/>
        <dbReference type="ChEBI" id="CHEBI:33019"/>
        <dbReference type="ChEBI" id="CHEBI:61560"/>
        <dbReference type="ChEBI" id="CHEBI:173112"/>
        <dbReference type="EC" id="2.7.7.7"/>
    </reaction>
</comment>